<evidence type="ECO:0000313" key="3">
    <source>
        <dbReference type="Proteomes" id="UP000281553"/>
    </source>
</evidence>
<dbReference type="EMBL" id="UYRU01106506">
    <property type="protein sequence ID" value="VDN43038.1"/>
    <property type="molecule type" value="Genomic_DNA"/>
</dbReference>
<evidence type="ECO:0000313" key="2">
    <source>
        <dbReference type="EMBL" id="VDN43038.1"/>
    </source>
</evidence>
<protein>
    <submittedName>
        <fullName evidence="2">Uncharacterized protein</fullName>
    </submittedName>
</protein>
<reference evidence="2 3" key="1">
    <citation type="submission" date="2018-11" db="EMBL/GenBank/DDBJ databases">
        <authorList>
            <consortium name="Pathogen Informatics"/>
        </authorList>
    </citation>
    <scope>NUCLEOTIDE SEQUENCE [LARGE SCALE GENOMIC DNA]</scope>
</reference>
<keyword evidence="3" id="KW-1185">Reference proteome</keyword>
<feature type="non-terminal residue" evidence="2">
    <location>
        <position position="165"/>
    </location>
</feature>
<feature type="compositionally biased region" description="Polar residues" evidence="1">
    <location>
        <begin position="1"/>
        <end position="13"/>
    </location>
</feature>
<sequence length="165" mass="18165">MLTSAARLSSRPTPSIPEMTTPYGRVVPPTSGFGVGGILEPAAAHRRLSLLTFPEEAAERRELEILKRFTLGVANSELYTKFIRKQYSTLSKALKVARGFEAAELARRESSSAQVYAVATSGASPFWHPDRPCNLSPASSPYCRRFGKRAQRCGHNPPIRPQPRP</sequence>
<gene>
    <name evidence="2" type="ORF">DILT_LOCUS18973</name>
</gene>
<dbReference type="OrthoDB" id="6285442at2759"/>
<feature type="region of interest" description="Disordered" evidence="1">
    <location>
        <begin position="1"/>
        <end position="23"/>
    </location>
</feature>
<organism evidence="2 3">
    <name type="scientific">Dibothriocephalus latus</name>
    <name type="common">Fish tapeworm</name>
    <name type="synonym">Diphyllobothrium latum</name>
    <dbReference type="NCBI Taxonomy" id="60516"/>
    <lineage>
        <taxon>Eukaryota</taxon>
        <taxon>Metazoa</taxon>
        <taxon>Spiralia</taxon>
        <taxon>Lophotrochozoa</taxon>
        <taxon>Platyhelminthes</taxon>
        <taxon>Cestoda</taxon>
        <taxon>Eucestoda</taxon>
        <taxon>Diphyllobothriidea</taxon>
        <taxon>Diphyllobothriidae</taxon>
        <taxon>Dibothriocephalus</taxon>
    </lineage>
</organism>
<accession>A0A3P7P2N6</accession>
<dbReference type="AlphaFoldDB" id="A0A3P7P2N6"/>
<name>A0A3P7P2N6_DIBLA</name>
<dbReference type="Proteomes" id="UP000281553">
    <property type="component" value="Unassembled WGS sequence"/>
</dbReference>
<evidence type="ECO:0000256" key="1">
    <source>
        <dbReference type="SAM" id="MobiDB-lite"/>
    </source>
</evidence>
<proteinExistence type="predicted"/>